<gene>
    <name evidence="5" type="ORF">C2845_PM07G26480</name>
</gene>
<evidence type="ECO:0000259" key="4">
    <source>
        <dbReference type="Pfam" id="PF14215"/>
    </source>
</evidence>
<dbReference type="InterPro" id="IPR044170">
    <property type="entry name" value="RSS3-like"/>
</dbReference>
<dbReference type="OrthoDB" id="1922567at2759"/>
<keyword evidence="1" id="KW-0805">Transcription regulation</keyword>
<accession>A0A3L6SS92</accession>
<reference evidence="6" key="1">
    <citation type="journal article" date="2019" name="Nat. Commun.">
        <title>The genome of broomcorn millet.</title>
        <authorList>
            <person name="Zou C."/>
            <person name="Miki D."/>
            <person name="Li D."/>
            <person name="Tang Q."/>
            <person name="Xiao L."/>
            <person name="Rajput S."/>
            <person name="Deng P."/>
            <person name="Jia W."/>
            <person name="Huang R."/>
            <person name="Zhang M."/>
            <person name="Sun Y."/>
            <person name="Hu J."/>
            <person name="Fu X."/>
            <person name="Schnable P.S."/>
            <person name="Li F."/>
            <person name="Zhang H."/>
            <person name="Feng B."/>
            <person name="Zhu X."/>
            <person name="Liu R."/>
            <person name="Schnable J.C."/>
            <person name="Zhu J.-K."/>
            <person name="Zhang H."/>
        </authorList>
    </citation>
    <scope>NUCLEOTIDE SEQUENCE [LARGE SCALE GENOMIC DNA]</scope>
</reference>
<dbReference type="PANTHER" id="PTHR47375">
    <property type="entry name" value="GB|AAF34833.1"/>
    <property type="match status" value="1"/>
</dbReference>
<dbReference type="InterPro" id="IPR025610">
    <property type="entry name" value="MYC/MYB_N"/>
</dbReference>
<proteinExistence type="predicted"/>
<name>A0A3L6SS92_PANMI</name>
<comment type="caution">
    <text evidence="5">The sequence shown here is derived from an EMBL/GenBank/DDBJ whole genome shotgun (WGS) entry which is preliminary data.</text>
</comment>
<evidence type="ECO:0000313" key="6">
    <source>
        <dbReference type="Proteomes" id="UP000275267"/>
    </source>
</evidence>
<dbReference type="AlphaFoldDB" id="A0A3L6SS92"/>
<evidence type="ECO:0000256" key="3">
    <source>
        <dbReference type="SAM" id="MobiDB-lite"/>
    </source>
</evidence>
<keyword evidence="6" id="KW-1185">Reference proteome</keyword>
<dbReference type="STRING" id="4540.A0A3L6SS92"/>
<feature type="region of interest" description="Disordered" evidence="3">
    <location>
        <begin position="380"/>
        <end position="420"/>
    </location>
</feature>
<dbReference type="Pfam" id="PF14215">
    <property type="entry name" value="bHLH-MYC_N"/>
    <property type="match status" value="2"/>
</dbReference>
<feature type="region of interest" description="Disordered" evidence="3">
    <location>
        <begin position="200"/>
        <end position="290"/>
    </location>
</feature>
<dbReference type="EMBL" id="PQIB02000004">
    <property type="protein sequence ID" value="RLN25536.1"/>
    <property type="molecule type" value="Genomic_DNA"/>
</dbReference>
<keyword evidence="2" id="KW-0804">Transcription</keyword>
<dbReference type="Proteomes" id="UP000275267">
    <property type="component" value="Unassembled WGS sequence"/>
</dbReference>
<evidence type="ECO:0000256" key="2">
    <source>
        <dbReference type="ARBA" id="ARBA00023163"/>
    </source>
</evidence>
<feature type="domain" description="Transcription factor MYC/MYB N-terminal" evidence="4">
    <location>
        <begin position="25"/>
        <end position="78"/>
    </location>
</feature>
<dbReference type="PANTHER" id="PTHR47375:SF1">
    <property type="entry name" value="GB|AAF34833.1"/>
    <property type="match status" value="1"/>
</dbReference>
<sequence>MVGSGAAGGGGDHARSKEAAGMMALHEALRNVCLSSDWTYSVFWTIRPRPRCRGGNGCKVGDDNGSLMLMWEDGFCRPRVAECLEDIDGEDPVRKAFIKMSIQLYNYGEGLMGKVASDKCHKWVFKEPSECEPNISNYWQSSFDATIAVIQAGHGLLQLGSCKIIPEDLHFVLRMRYMFESLGYQSGFFLSQLFSSSRGASPTPPFPLKQPAPPAARPPPQLPPGAGASPLFPPGPAAAFHPSAARPMPPFPGGGKDEGHMFHLPPGHHGGKPPHMDEQHQQAMGPGGGEAPDGDLRWPNGLSFFTALTGRTDDAKLLFGGAAAGGGGGADVEKAATDAAQTGHGGAENVEEYLILESHSNKARRVESAAQSTKFKRSFTLPARMSSSASTSPSVSASTAPAPPQQQGMEYRGTHEGGVYSDLMETFLE</sequence>
<feature type="compositionally biased region" description="Pro residues" evidence="3">
    <location>
        <begin position="202"/>
        <end position="223"/>
    </location>
</feature>
<protein>
    <recommendedName>
        <fullName evidence="4">Transcription factor MYC/MYB N-terminal domain-containing protein</fullName>
    </recommendedName>
</protein>
<evidence type="ECO:0000313" key="5">
    <source>
        <dbReference type="EMBL" id="RLN25536.1"/>
    </source>
</evidence>
<organism evidence="5 6">
    <name type="scientific">Panicum miliaceum</name>
    <name type="common">Proso millet</name>
    <name type="synonym">Broomcorn millet</name>
    <dbReference type="NCBI Taxonomy" id="4540"/>
    <lineage>
        <taxon>Eukaryota</taxon>
        <taxon>Viridiplantae</taxon>
        <taxon>Streptophyta</taxon>
        <taxon>Embryophyta</taxon>
        <taxon>Tracheophyta</taxon>
        <taxon>Spermatophyta</taxon>
        <taxon>Magnoliopsida</taxon>
        <taxon>Liliopsida</taxon>
        <taxon>Poales</taxon>
        <taxon>Poaceae</taxon>
        <taxon>PACMAD clade</taxon>
        <taxon>Panicoideae</taxon>
        <taxon>Panicodae</taxon>
        <taxon>Paniceae</taxon>
        <taxon>Panicinae</taxon>
        <taxon>Panicum</taxon>
        <taxon>Panicum sect. Panicum</taxon>
    </lineage>
</organism>
<evidence type="ECO:0000256" key="1">
    <source>
        <dbReference type="ARBA" id="ARBA00023015"/>
    </source>
</evidence>
<feature type="domain" description="Transcription factor MYC/MYB N-terminal" evidence="4">
    <location>
        <begin position="91"/>
        <end position="179"/>
    </location>
</feature>
<feature type="compositionally biased region" description="Low complexity" evidence="3">
    <location>
        <begin position="386"/>
        <end position="400"/>
    </location>
</feature>